<sequence>MHGTRPSLSFMSESAIKLLLGPILIGVSVNTFLYGVCITQFIAYYMSKRRLEDSQATRYLVAWELLIDSFHSIASIYFIWLYMVDNFLNAAFLEAAPWPLTAVPLLTAMSACPIQLFLAHRVFSLTRSRYIYAMLIFLTVANAGLATTTSALAFGVAPFDDGSRLKPVTDSWLSVSVANDMAITVSLVVYLNRSRTGLSKTDTVIDRLIRSAIESAAVATLFAIMILITFTRLPFTGLHLMFSIPLGRIYTSTLLSTLNRREALEQDLAGTQELGELAFLQTTNNSRGSMGVVVFPIISIQFQYTATYSSPPPVAQEIIEDPFLPTFLIYRLFLVPLV</sequence>
<feature type="domain" description="DUF6534" evidence="2">
    <location>
        <begin position="176"/>
        <end position="262"/>
    </location>
</feature>
<evidence type="ECO:0000256" key="1">
    <source>
        <dbReference type="SAM" id="Phobius"/>
    </source>
</evidence>
<keyword evidence="1" id="KW-0472">Membrane</keyword>
<dbReference type="Proteomes" id="UP000620124">
    <property type="component" value="Unassembled WGS sequence"/>
</dbReference>
<dbReference type="EMBL" id="JACAZI010000015">
    <property type="protein sequence ID" value="KAF7344201.1"/>
    <property type="molecule type" value="Genomic_DNA"/>
</dbReference>
<keyword evidence="1" id="KW-1133">Transmembrane helix</keyword>
<dbReference type="InterPro" id="IPR045339">
    <property type="entry name" value="DUF6534"/>
</dbReference>
<dbReference type="PANTHER" id="PTHR40465">
    <property type="entry name" value="CHROMOSOME 1, WHOLE GENOME SHOTGUN SEQUENCE"/>
    <property type="match status" value="1"/>
</dbReference>
<dbReference type="AlphaFoldDB" id="A0A8H7CQ65"/>
<evidence type="ECO:0000259" key="2">
    <source>
        <dbReference type="Pfam" id="PF20152"/>
    </source>
</evidence>
<evidence type="ECO:0000313" key="4">
    <source>
        <dbReference type="Proteomes" id="UP000620124"/>
    </source>
</evidence>
<keyword evidence="1" id="KW-0812">Transmembrane</keyword>
<dbReference type="OrthoDB" id="2562493at2759"/>
<dbReference type="PANTHER" id="PTHR40465:SF1">
    <property type="entry name" value="DUF6534 DOMAIN-CONTAINING PROTEIN"/>
    <property type="match status" value="1"/>
</dbReference>
<feature type="transmembrane region" description="Helical" evidence="1">
    <location>
        <begin position="20"/>
        <end position="47"/>
    </location>
</feature>
<proteinExistence type="predicted"/>
<dbReference type="Pfam" id="PF20152">
    <property type="entry name" value="DUF6534"/>
    <property type="match status" value="1"/>
</dbReference>
<gene>
    <name evidence="3" type="ORF">MVEN_01710600</name>
</gene>
<feature type="transmembrane region" description="Helical" evidence="1">
    <location>
        <begin position="130"/>
        <end position="159"/>
    </location>
</feature>
<feature type="transmembrane region" description="Helical" evidence="1">
    <location>
        <begin position="171"/>
        <end position="191"/>
    </location>
</feature>
<feature type="transmembrane region" description="Helical" evidence="1">
    <location>
        <begin position="59"/>
        <end position="83"/>
    </location>
</feature>
<accession>A0A8H7CQ65</accession>
<organism evidence="3 4">
    <name type="scientific">Mycena venus</name>
    <dbReference type="NCBI Taxonomy" id="2733690"/>
    <lineage>
        <taxon>Eukaryota</taxon>
        <taxon>Fungi</taxon>
        <taxon>Dikarya</taxon>
        <taxon>Basidiomycota</taxon>
        <taxon>Agaricomycotina</taxon>
        <taxon>Agaricomycetes</taxon>
        <taxon>Agaricomycetidae</taxon>
        <taxon>Agaricales</taxon>
        <taxon>Marasmiineae</taxon>
        <taxon>Mycenaceae</taxon>
        <taxon>Mycena</taxon>
    </lineage>
</organism>
<evidence type="ECO:0000313" key="3">
    <source>
        <dbReference type="EMBL" id="KAF7344201.1"/>
    </source>
</evidence>
<keyword evidence="4" id="KW-1185">Reference proteome</keyword>
<protein>
    <recommendedName>
        <fullName evidence="2">DUF6534 domain-containing protein</fullName>
    </recommendedName>
</protein>
<name>A0A8H7CQ65_9AGAR</name>
<comment type="caution">
    <text evidence="3">The sequence shown here is derived from an EMBL/GenBank/DDBJ whole genome shotgun (WGS) entry which is preliminary data.</text>
</comment>
<feature type="transmembrane region" description="Helical" evidence="1">
    <location>
        <begin position="95"/>
        <end position="118"/>
    </location>
</feature>
<reference evidence="3" key="1">
    <citation type="submission" date="2020-05" db="EMBL/GenBank/DDBJ databases">
        <title>Mycena genomes resolve the evolution of fungal bioluminescence.</title>
        <authorList>
            <person name="Tsai I.J."/>
        </authorList>
    </citation>
    <scope>NUCLEOTIDE SEQUENCE</scope>
    <source>
        <strain evidence="3">CCC161011</strain>
    </source>
</reference>
<feature type="transmembrane region" description="Helical" evidence="1">
    <location>
        <begin position="212"/>
        <end position="231"/>
    </location>
</feature>